<dbReference type="Pfam" id="PF00512">
    <property type="entry name" value="HisKA"/>
    <property type="match status" value="1"/>
</dbReference>
<reference evidence="18" key="2">
    <citation type="submission" date="2021-04" db="EMBL/GenBank/DDBJ databases">
        <authorList>
            <person name="Gilroy R."/>
        </authorList>
    </citation>
    <scope>NUCLEOTIDE SEQUENCE</scope>
    <source>
        <strain evidence="18">ChiSxjej3B15-24422</strain>
    </source>
</reference>
<dbReference type="SMART" id="SM00448">
    <property type="entry name" value="REC"/>
    <property type="match status" value="1"/>
</dbReference>
<evidence type="ECO:0000256" key="13">
    <source>
        <dbReference type="ARBA" id="ARBA00024867"/>
    </source>
</evidence>
<evidence type="ECO:0000256" key="6">
    <source>
        <dbReference type="ARBA" id="ARBA00022553"/>
    </source>
</evidence>
<feature type="domain" description="Histidine kinase" evidence="16">
    <location>
        <begin position="475"/>
        <end position="696"/>
    </location>
</feature>
<comment type="catalytic activity">
    <reaction evidence="1">
        <text>ATP + protein L-histidine = ADP + protein N-phospho-L-histidine.</text>
        <dbReference type="EC" id="2.7.13.3"/>
    </reaction>
</comment>
<dbReference type="InterPro" id="IPR036097">
    <property type="entry name" value="HisK_dim/P_sf"/>
</dbReference>
<evidence type="ECO:0000256" key="3">
    <source>
        <dbReference type="ARBA" id="ARBA00012438"/>
    </source>
</evidence>
<proteinExistence type="predicted"/>
<evidence type="ECO:0000259" key="17">
    <source>
        <dbReference type="PROSITE" id="PS50110"/>
    </source>
</evidence>
<evidence type="ECO:0000259" key="16">
    <source>
        <dbReference type="PROSITE" id="PS50109"/>
    </source>
</evidence>
<dbReference type="GO" id="GO:0000155">
    <property type="term" value="F:phosphorelay sensor kinase activity"/>
    <property type="evidence" value="ECO:0007669"/>
    <property type="project" value="InterPro"/>
</dbReference>
<evidence type="ECO:0000256" key="5">
    <source>
        <dbReference type="ARBA" id="ARBA00022475"/>
    </source>
</evidence>
<evidence type="ECO:0000256" key="15">
    <source>
        <dbReference type="SAM" id="Phobius"/>
    </source>
</evidence>
<dbReference type="CDD" id="cd00082">
    <property type="entry name" value="HisKA"/>
    <property type="match status" value="1"/>
</dbReference>
<evidence type="ECO:0000256" key="8">
    <source>
        <dbReference type="ARBA" id="ARBA00022692"/>
    </source>
</evidence>
<comment type="function">
    <text evidence="13">May play the central regulatory role in sporulation. It may be an element of the effector pathway responsible for the activation of sporulation genes in response to nutritional stress. Spo0A may act in concert with spo0H (a sigma factor) to control the expression of some genes that are critical to the sporulation process.</text>
</comment>
<dbReference type="FunFam" id="3.30.565.10:FF:000006">
    <property type="entry name" value="Sensor histidine kinase WalK"/>
    <property type="match status" value="1"/>
</dbReference>
<dbReference type="EMBL" id="DXDD01000020">
    <property type="protein sequence ID" value="HIY59376.1"/>
    <property type="molecule type" value="Genomic_DNA"/>
</dbReference>
<evidence type="ECO:0000256" key="14">
    <source>
        <dbReference type="PROSITE-ProRule" id="PRU00169"/>
    </source>
</evidence>
<organism evidence="18 19">
    <name type="scientific">Candidatus Eisenbergiella pullistercoris</name>
    <dbReference type="NCBI Taxonomy" id="2838555"/>
    <lineage>
        <taxon>Bacteria</taxon>
        <taxon>Bacillati</taxon>
        <taxon>Bacillota</taxon>
        <taxon>Clostridia</taxon>
        <taxon>Lachnospirales</taxon>
        <taxon>Lachnospiraceae</taxon>
        <taxon>Eisenbergiella</taxon>
    </lineage>
</organism>
<dbReference type="PROSITE" id="PS50110">
    <property type="entry name" value="RESPONSE_REGULATORY"/>
    <property type="match status" value="1"/>
</dbReference>
<dbReference type="SMART" id="SM00387">
    <property type="entry name" value="HATPase_c"/>
    <property type="match status" value="1"/>
</dbReference>
<protein>
    <recommendedName>
        <fullName evidence="4">Stage 0 sporulation protein A homolog</fullName>
        <ecNumber evidence="3">2.7.13.3</ecNumber>
    </recommendedName>
</protein>
<evidence type="ECO:0000313" key="18">
    <source>
        <dbReference type="EMBL" id="HIY59376.1"/>
    </source>
</evidence>
<dbReference type="SUPFAM" id="SSF47384">
    <property type="entry name" value="Homodimeric domain of signal transducing histidine kinase"/>
    <property type="match status" value="1"/>
</dbReference>
<dbReference type="InterPro" id="IPR033479">
    <property type="entry name" value="dCache_1"/>
</dbReference>
<name>A0A9D1YNJ9_9FIRM</name>
<dbReference type="PROSITE" id="PS50109">
    <property type="entry name" value="HIS_KIN"/>
    <property type="match status" value="1"/>
</dbReference>
<comment type="subcellular location">
    <subcellularLocation>
        <location evidence="2">Cell membrane</location>
        <topology evidence="2">Multi-pass membrane protein</topology>
    </subcellularLocation>
</comment>
<accession>A0A9D1YNJ9</accession>
<dbReference type="PANTHER" id="PTHR43047:SF72">
    <property type="entry name" value="OSMOSENSING HISTIDINE PROTEIN KINASE SLN1"/>
    <property type="match status" value="1"/>
</dbReference>
<evidence type="ECO:0000256" key="1">
    <source>
        <dbReference type="ARBA" id="ARBA00000085"/>
    </source>
</evidence>
<evidence type="ECO:0000256" key="12">
    <source>
        <dbReference type="ARBA" id="ARBA00023136"/>
    </source>
</evidence>
<evidence type="ECO:0000256" key="2">
    <source>
        <dbReference type="ARBA" id="ARBA00004651"/>
    </source>
</evidence>
<dbReference type="Gene3D" id="3.40.50.2300">
    <property type="match status" value="1"/>
</dbReference>
<dbReference type="CDD" id="cd18773">
    <property type="entry name" value="PDC1_HK_sensor"/>
    <property type="match status" value="1"/>
</dbReference>
<keyword evidence="10 15" id="KW-1133">Transmembrane helix</keyword>
<dbReference type="InterPro" id="IPR003594">
    <property type="entry name" value="HATPase_dom"/>
</dbReference>
<keyword evidence="7" id="KW-0808">Transferase</keyword>
<keyword evidence="5" id="KW-1003">Cell membrane</keyword>
<feature type="modified residue" description="4-aspartylphosphate" evidence="14">
    <location>
        <position position="776"/>
    </location>
</feature>
<dbReference type="CDD" id="cd17546">
    <property type="entry name" value="REC_hyHK_CKI1_RcsC-like"/>
    <property type="match status" value="1"/>
</dbReference>
<feature type="domain" description="Response regulatory" evidence="17">
    <location>
        <begin position="724"/>
        <end position="844"/>
    </location>
</feature>
<dbReference type="SUPFAM" id="SSF52172">
    <property type="entry name" value="CheY-like"/>
    <property type="match status" value="1"/>
</dbReference>
<dbReference type="Proteomes" id="UP000824007">
    <property type="component" value="Unassembled WGS sequence"/>
</dbReference>
<evidence type="ECO:0000256" key="7">
    <source>
        <dbReference type="ARBA" id="ARBA00022679"/>
    </source>
</evidence>
<dbReference type="Gene3D" id="3.30.565.10">
    <property type="entry name" value="Histidine kinase-like ATPase, C-terminal domain"/>
    <property type="match status" value="1"/>
</dbReference>
<dbReference type="Gene3D" id="3.30.450.20">
    <property type="entry name" value="PAS domain"/>
    <property type="match status" value="1"/>
</dbReference>
<dbReference type="SUPFAM" id="SSF55874">
    <property type="entry name" value="ATPase domain of HSP90 chaperone/DNA topoisomerase II/histidine kinase"/>
    <property type="match status" value="1"/>
</dbReference>
<keyword evidence="9" id="KW-0418">Kinase</keyword>
<dbReference type="Pfam" id="PF02743">
    <property type="entry name" value="dCache_1"/>
    <property type="match status" value="1"/>
</dbReference>
<dbReference type="PANTHER" id="PTHR43047">
    <property type="entry name" value="TWO-COMPONENT HISTIDINE PROTEIN KINASE"/>
    <property type="match status" value="1"/>
</dbReference>
<keyword evidence="8 15" id="KW-0812">Transmembrane</keyword>
<gene>
    <name evidence="18" type="ORF">H9831_01635</name>
</gene>
<dbReference type="SMART" id="SM00388">
    <property type="entry name" value="HisKA"/>
    <property type="match status" value="1"/>
</dbReference>
<dbReference type="GO" id="GO:0009927">
    <property type="term" value="F:histidine phosphotransfer kinase activity"/>
    <property type="evidence" value="ECO:0007669"/>
    <property type="project" value="TreeGrafter"/>
</dbReference>
<dbReference type="InterPro" id="IPR004358">
    <property type="entry name" value="Sig_transdc_His_kin-like_C"/>
</dbReference>
<evidence type="ECO:0000256" key="4">
    <source>
        <dbReference type="ARBA" id="ARBA00018672"/>
    </source>
</evidence>
<keyword evidence="6 14" id="KW-0597">Phosphoprotein</keyword>
<dbReference type="GO" id="GO:0005886">
    <property type="term" value="C:plasma membrane"/>
    <property type="evidence" value="ECO:0007669"/>
    <property type="project" value="UniProtKB-SubCell"/>
</dbReference>
<keyword evidence="11" id="KW-0902">Two-component regulatory system</keyword>
<keyword evidence="12 15" id="KW-0472">Membrane</keyword>
<dbReference type="InterPro" id="IPR001789">
    <property type="entry name" value="Sig_transdc_resp-reg_receiver"/>
</dbReference>
<sequence>MKKNGPPGRSARVFRKIRLYVIIYLFLLALGLNSYAIQRRALLKNAGQLGDSLAASYAAEERNNLTVYETLLSFGTLNLDRLMEEENWTQERKESWLQQYFRRVLAVVGQDRVDPYAAVNGRIVAANPWEGDTDYDYRQTEWYRMAEEAEGGVVFTDVYTDVIYNRPVLTAAQKCMTDDVVIAFNIFPENFQFESDNPSLPENGSFYLCDKNGMLIWYDTNLRGHSREEIQDYVSGLLERAERGELEAYDASVRSPDNDRRAVYYHEMSNGWQVVLTVPYETLLSGLEQFTLVFFIVMAACLAAIVVTAWRDIRLNAQIERTNETIRVLGNSYYALYRVDCRRETYEMIKGSDYVRSRIPQTGNYEQLRQVMGEVIEKDVYREFMESFSLESIRRLVKNRVKDFGGDFRRIFGDSYHWINVRVLFDESLLPEEAVLCFREVDQEKKQQFEERRLLENALENSRNSEKTKQAFFSNMSHDMRTPLNAVISLSELALSNIGDPEKTKDYLEKIRFSGRQLLELVNDILDMSRLEQGKVVLDYQEFSLEKSIADITAAFRLQAQQEEKRFTVDMDIRDVWILGDSFRLSQILNNLLSNAFKFTSAGDEIALQVKQFESTGSAKYQFIIRDTGIGMSEEFLPHLFEPYARETRFSSQKITGTGLGMPIVKNLVTQMSGEIHVESSLGKGTVFTLTVPFQAEREKTAASAGRADEEAGGKETFSLEGRRVLLAEDNLINMEIATEILTMHGVEVIPAEDGAKAVKAFQESAPFSIDAILMDMQMPHMDGCEAAKRIRALHRPDSGVPIIAVTANAFTEDIAATSKAGMDAHISKPIDFNILCRTLESLIGQKK</sequence>
<evidence type="ECO:0000313" key="19">
    <source>
        <dbReference type="Proteomes" id="UP000824007"/>
    </source>
</evidence>
<feature type="transmembrane region" description="Helical" evidence="15">
    <location>
        <begin position="17"/>
        <end position="37"/>
    </location>
</feature>
<dbReference type="Gene3D" id="1.10.287.130">
    <property type="match status" value="1"/>
</dbReference>
<evidence type="ECO:0000256" key="9">
    <source>
        <dbReference type="ARBA" id="ARBA00022777"/>
    </source>
</evidence>
<evidence type="ECO:0000256" key="11">
    <source>
        <dbReference type="ARBA" id="ARBA00023012"/>
    </source>
</evidence>
<dbReference type="AlphaFoldDB" id="A0A9D1YNJ9"/>
<dbReference type="Pfam" id="PF00072">
    <property type="entry name" value="Response_reg"/>
    <property type="match status" value="1"/>
</dbReference>
<dbReference type="InterPro" id="IPR011006">
    <property type="entry name" value="CheY-like_superfamily"/>
</dbReference>
<evidence type="ECO:0000256" key="10">
    <source>
        <dbReference type="ARBA" id="ARBA00022989"/>
    </source>
</evidence>
<reference evidence="18" key="1">
    <citation type="journal article" date="2021" name="PeerJ">
        <title>Extensive microbial diversity within the chicken gut microbiome revealed by metagenomics and culture.</title>
        <authorList>
            <person name="Gilroy R."/>
            <person name="Ravi A."/>
            <person name="Getino M."/>
            <person name="Pursley I."/>
            <person name="Horton D.L."/>
            <person name="Alikhan N.F."/>
            <person name="Baker D."/>
            <person name="Gharbi K."/>
            <person name="Hall N."/>
            <person name="Watson M."/>
            <person name="Adriaenssens E.M."/>
            <person name="Foster-Nyarko E."/>
            <person name="Jarju S."/>
            <person name="Secka A."/>
            <person name="Antonio M."/>
            <person name="Oren A."/>
            <person name="Chaudhuri R.R."/>
            <person name="La Ragione R."/>
            <person name="Hildebrand F."/>
            <person name="Pallen M.J."/>
        </authorList>
    </citation>
    <scope>NUCLEOTIDE SEQUENCE</scope>
    <source>
        <strain evidence="18">ChiSxjej3B15-24422</strain>
    </source>
</reference>
<comment type="caution">
    <text evidence="18">The sequence shown here is derived from an EMBL/GenBank/DDBJ whole genome shotgun (WGS) entry which is preliminary data.</text>
</comment>
<dbReference type="Pfam" id="PF02518">
    <property type="entry name" value="HATPase_c"/>
    <property type="match status" value="1"/>
</dbReference>
<dbReference type="CDD" id="cd18774">
    <property type="entry name" value="PDC2_HK_sensor"/>
    <property type="match status" value="1"/>
</dbReference>
<dbReference type="InterPro" id="IPR005467">
    <property type="entry name" value="His_kinase_dom"/>
</dbReference>
<dbReference type="InterPro" id="IPR003661">
    <property type="entry name" value="HisK_dim/P_dom"/>
</dbReference>
<dbReference type="EC" id="2.7.13.3" evidence="3"/>
<dbReference type="PRINTS" id="PR00344">
    <property type="entry name" value="BCTRLSENSOR"/>
</dbReference>
<dbReference type="InterPro" id="IPR036890">
    <property type="entry name" value="HATPase_C_sf"/>
</dbReference>